<reference evidence="1" key="1">
    <citation type="submission" date="2023-05" db="EMBL/GenBank/DDBJ databases">
        <authorList>
            <person name="Stuckert A."/>
        </authorList>
    </citation>
    <scope>NUCLEOTIDE SEQUENCE</scope>
</reference>
<gene>
    <name evidence="1" type="ORF">SPARVUS_LOCUS10272434</name>
</gene>
<evidence type="ECO:0000313" key="2">
    <source>
        <dbReference type="Proteomes" id="UP001162483"/>
    </source>
</evidence>
<keyword evidence="2" id="KW-1185">Reference proteome</keyword>
<accession>A0ABN9ENI6</accession>
<evidence type="ECO:0000313" key="1">
    <source>
        <dbReference type="EMBL" id="CAI9585784.1"/>
    </source>
</evidence>
<organism evidence="1 2">
    <name type="scientific">Staurois parvus</name>
    <dbReference type="NCBI Taxonomy" id="386267"/>
    <lineage>
        <taxon>Eukaryota</taxon>
        <taxon>Metazoa</taxon>
        <taxon>Chordata</taxon>
        <taxon>Craniata</taxon>
        <taxon>Vertebrata</taxon>
        <taxon>Euteleostomi</taxon>
        <taxon>Amphibia</taxon>
        <taxon>Batrachia</taxon>
        <taxon>Anura</taxon>
        <taxon>Neobatrachia</taxon>
        <taxon>Ranoidea</taxon>
        <taxon>Ranidae</taxon>
        <taxon>Staurois</taxon>
    </lineage>
</organism>
<proteinExistence type="predicted"/>
<comment type="caution">
    <text evidence="1">The sequence shown here is derived from an EMBL/GenBank/DDBJ whole genome shotgun (WGS) entry which is preliminary data.</text>
</comment>
<sequence length="44" mass="4664">MGSGRCPPALSPRSLLEHVTGPRRLRDHSQSAALLAHASCASRL</sequence>
<dbReference type="EMBL" id="CATNWA010015687">
    <property type="protein sequence ID" value="CAI9585784.1"/>
    <property type="molecule type" value="Genomic_DNA"/>
</dbReference>
<name>A0ABN9ENI6_9NEOB</name>
<protein>
    <submittedName>
        <fullName evidence="1">Uncharacterized protein</fullName>
    </submittedName>
</protein>
<dbReference type="Proteomes" id="UP001162483">
    <property type="component" value="Unassembled WGS sequence"/>
</dbReference>